<evidence type="ECO:0000313" key="2">
    <source>
        <dbReference type="EMBL" id="AYF99420.1"/>
    </source>
</evidence>
<dbReference type="Pfam" id="PF01774">
    <property type="entry name" value="UreD"/>
    <property type="match status" value="1"/>
</dbReference>
<gene>
    <name evidence="2" type="ORF">D7I47_03340</name>
</gene>
<name>A0A387BLL9_9MICO</name>
<keyword evidence="3" id="KW-1185">Reference proteome</keyword>
<evidence type="ECO:0000313" key="3">
    <source>
        <dbReference type="Proteomes" id="UP000278886"/>
    </source>
</evidence>
<organism evidence="2 3">
    <name type="scientific">Protaetiibacter intestinalis</name>
    <dbReference type="NCBI Taxonomy" id="2419774"/>
    <lineage>
        <taxon>Bacteria</taxon>
        <taxon>Bacillati</taxon>
        <taxon>Actinomycetota</taxon>
        <taxon>Actinomycetes</taxon>
        <taxon>Micrococcales</taxon>
        <taxon>Microbacteriaceae</taxon>
        <taxon>Protaetiibacter</taxon>
    </lineage>
</organism>
<dbReference type="Proteomes" id="UP000278886">
    <property type="component" value="Chromosome"/>
</dbReference>
<dbReference type="KEGG" id="lyd:D7I47_03340"/>
<proteinExistence type="predicted"/>
<accession>A0A387BLL9</accession>
<dbReference type="OrthoDB" id="8677206at2"/>
<dbReference type="EMBL" id="CP032630">
    <property type="protein sequence ID" value="AYF99420.1"/>
    <property type="molecule type" value="Genomic_DNA"/>
</dbReference>
<dbReference type="AlphaFoldDB" id="A0A387BLL9"/>
<reference evidence="3" key="1">
    <citation type="submission" date="2018-09" db="EMBL/GenBank/DDBJ databases">
        <title>Genome sequencing of strain 2DFWR-13.</title>
        <authorList>
            <person name="Heo J."/>
            <person name="Kim S.-J."/>
            <person name="Kwon S.-W."/>
        </authorList>
    </citation>
    <scope>NUCLEOTIDE SEQUENCE [LARGE SCALE GENOMIC DNA]</scope>
    <source>
        <strain evidence="3">2DFWR-13</strain>
    </source>
</reference>
<keyword evidence="1" id="KW-0143">Chaperone</keyword>
<evidence type="ECO:0000256" key="1">
    <source>
        <dbReference type="ARBA" id="ARBA00023186"/>
    </source>
</evidence>
<dbReference type="InterPro" id="IPR002669">
    <property type="entry name" value="UreD"/>
</dbReference>
<protein>
    <submittedName>
        <fullName evidence="2">Urease accessory protein</fullName>
    </submittedName>
</protein>
<sequence>MGVHAAEGRSRVELAVGMLAPRVVARGPRSAHVAVAAAQMLLLDGDALTVEVEVGPGCTLEVEDVGGTVAYPGASSWRLVARVGAGGRLVWRGLPFVVAADARVQRETAVELDRGAALLVRETLVLGRHRETGGAIDAASVIRQDGRPVVVERLDVDAAAPEPGVLGAHRVLDSVIAVGFEPPPEPGALVLETPGAIARHLDAAAHRSPLDEVWERWRAELGAG</sequence>
<dbReference type="GO" id="GO:0016151">
    <property type="term" value="F:nickel cation binding"/>
    <property type="evidence" value="ECO:0007669"/>
    <property type="project" value="InterPro"/>
</dbReference>